<proteinExistence type="predicted"/>
<reference evidence="5" key="1">
    <citation type="journal article" date="2019" name="Int. J. Syst. Evol. Microbiol.">
        <title>The Global Catalogue of Microorganisms (GCM) 10K type strain sequencing project: providing services to taxonomists for standard genome sequencing and annotation.</title>
        <authorList>
            <consortium name="The Broad Institute Genomics Platform"/>
            <consortium name="The Broad Institute Genome Sequencing Center for Infectious Disease"/>
            <person name="Wu L."/>
            <person name="Ma J."/>
        </authorList>
    </citation>
    <scope>NUCLEOTIDE SEQUENCE [LARGE SCALE GENOMIC DNA]</scope>
    <source>
        <strain evidence="5">KACC 12507</strain>
    </source>
</reference>
<protein>
    <submittedName>
        <fullName evidence="4">Outer membrane beta-barrel protein</fullName>
    </submittedName>
</protein>
<keyword evidence="1 2" id="KW-0732">Signal</keyword>
<evidence type="ECO:0000256" key="2">
    <source>
        <dbReference type="SAM" id="SignalP"/>
    </source>
</evidence>
<sequence length="180" mass="19719">MKRYLAIALLCSMSFSALADRNFYGILSAGYVQNEIEDYELDKASYKLGIGYEITPQWYLEAGYQGLGEESASGDPGSDKAEFSSLYLSALGKARGQYGELFYRLGVMRVDADIESASELSCGSEVVACTIGDSLLAGAVGVGFDMYVHHSIMLRFEAEYIKGEQDYSANAAYIGVRYNF</sequence>
<name>A0ABV9LVW0_9ALTE</name>
<dbReference type="Gene3D" id="2.40.160.20">
    <property type="match status" value="1"/>
</dbReference>
<evidence type="ECO:0000259" key="3">
    <source>
        <dbReference type="Pfam" id="PF13505"/>
    </source>
</evidence>
<evidence type="ECO:0000313" key="4">
    <source>
        <dbReference type="EMBL" id="MFC4700169.1"/>
    </source>
</evidence>
<feature type="chain" id="PRO_5045141910" evidence="2">
    <location>
        <begin position="20"/>
        <end position="180"/>
    </location>
</feature>
<organism evidence="4 5">
    <name type="scientific">Glaciecola siphonariae</name>
    <dbReference type="NCBI Taxonomy" id="521012"/>
    <lineage>
        <taxon>Bacteria</taxon>
        <taxon>Pseudomonadati</taxon>
        <taxon>Pseudomonadota</taxon>
        <taxon>Gammaproteobacteria</taxon>
        <taxon>Alteromonadales</taxon>
        <taxon>Alteromonadaceae</taxon>
        <taxon>Glaciecola</taxon>
    </lineage>
</organism>
<feature type="signal peptide" evidence="2">
    <location>
        <begin position="1"/>
        <end position="19"/>
    </location>
</feature>
<gene>
    <name evidence="4" type="ORF">ACFO4O_08385</name>
</gene>
<evidence type="ECO:0000256" key="1">
    <source>
        <dbReference type="ARBA" id="ARBA00022729"/>
    </source>
</evidence>
<dbReference type="InterPro" id="IPR027385">
    <property type="entry name" value="Beta-barrel_OMP"/>
</dbReference>
<evidence type="ECO:0000313" key="5">
    <source>
        <dbReference type="Proteomes" id="UP001595897"/>
    </source>
</evidence>
<dbReference type="InterPro" id="IPR011250">
    <property type="entry name" value="OMP/PagP_B-barrel"/>
</dbReference>
<dbReference type="Pfam" id="PF13505">
    <property type="entry name" value="OMP_b-brl"/>
    <property type="match status" value="1"/>
</dbReference>
<dbReference type="SUPFAM" id="SSF56925">
    <property type="entry name" value="OMPA-like"/>
    <property type="match status" value="1"/>
</dbReference>
<accession>A0ABV9LVW0</accession>
<feature type="domain" description="Outer membrane protein beta-barrel" evidence="3">
    <location>
        <begin position="6"/>
        <end position="180"/>
    </location>
</feature>
<dbReference type="RefSeq" id="WP_382407356.1">
    <property type="nucleotide sequence ID" value="NZ_JBHSGU010000002.1"/>
</dbReference>
<comment type="caution">
    <text evidence="4">The sequence shown here is derived from an EMBL/GenBank/DDBJ whole genome shotgun (WGS) entry which is preliminary data.</text>
</comment>
<dbReference type="EMBL" id="JBHSGU010000002">
    <property type="protein sequence ID" value="MFC4700169.1"/>
    <property type="molecule type" value="Genomic_DNA"/>
</dbReference>
<dbReference type="Proteomes" id="UP001595897">
    <property type="component" value="Unassembled WGS sequence"/>
</dbReference>
<keyword evidence="5" id="KW-1185">Reference proteome</keyword>